<evidence type="ECO:0000313" key="2">
    <source>
        <dbReference type="Proteomes" id="UP001500713"/>
    </source>
</evidence>
<dbReference type="InterPro" id="IPR027599">
    <property type="entry name" value="PqqD-rel_X"/>
</dbReference>
<dbReference type="EMBL" id="BAAAEM010000002">
    <property type="protein sequence ID" value="GAA0469795.1"/>
    <property type="molecule type" value="Genomic_DNA"/>
</dbReference>
<reference evidence="2" key="1">
    <citation type="journal article" date="2019" name="Int. J. Syst. Evol. Microbiol.">
        <title>The Global Catalogue of Microorganisms (GCM) 10K type strain sequencing project: providing services to taxonomists for standard genome sequencing and annotation.</title>
        <authorList>
            <consortium name="The Broad Institute Genomics Platform"/>
            <consortium name="The Broad Institute Genome Sequencing Center for Infectious Disease"/>
            <person name="Wu L."/>
            <person name="Ma J."/>
        </authorList>
    </citation>
    <scope>NUCLEOTIDE SEQUENCE [LARGE SCALE GENOMIC DNA]</scope>
    <source>
        <strain evidence="2">JCM 14162</strain>
    </source>
</reference>
<comment type="caution">
    <text evidence="1">The sequence shown here is derived from an EMBL/GenBank/DDBJ whole genome shotgun (WGS) entry which is preliminary data.</text>
</comment>
<sequence>MSQLYRVTAPDGLIQLPLDSMMLIFQKSSGITHMVADPVPAILNVMGDDALSADDIAIRLSASYELEGSGDAADIVLARLVELRSLGLVEQV</sequence>
<name>A0ABN1A7Z2_9SPHN</name>
<proteinExistence type="predicted"/>
<dbReference type="RefSeq" id="WP_229956585.1">
    <property type="nucleotide sequence ID" value="NZ_BAAAEM010000002.1"/>
</dbReference>
<keyword evidence="2" id="KW-1185">Reference proteome</keyword>
<accession>A0ABN1A7Z2</accession>
<protein>
    <recommendedName>
        <fullName evidence="3">HPr-rel-A system PqqD family peptide chaperone</fullName>
    </recommendedName>
</protein>
<organism evidence="1 2">
    <name type="scientific">Parasphingorhabdus litoris</name>
    <dbReference type="NCBI Taxonomy" id="394733"/>
    <lineage>
        <taxon>Bacteria</taxon>
        <taxon>Pseudomonadati</taxon>
        <taxon>Pseudomonadota</taxon>
        <taxon>Alphaproteobacteria</taxon>
        <taxon>Sphingomonadales</taxon>
        <taxon>Sphingomonadaceae</taxon>
        <taxon>Parasphingorhabdus</taxon>
    </lineage>
</organism>
<dbReference type="NCBIfam" id="TIGR04353">
    <property type="entry name" value="PqqD_rel_X"/>
    <property type="match status" value="1"/>
</dbReference>
<evidence type="ECO:0008006" key="3">
    <source>
        <dbReference type="Google" id="ProtNLM"/>
    </source>
</evidence>
<gene>
    <name evidence="1" type="ORF">GCM10009096_08400</name>
</gene>
<evidence type="ECO:0000313" key="1">
    <source>
        <dbReference type="EMBL" id="GAA0469795.1"/>
    </source>
</evidence>
<dbReference type="Proteomes" id="UP001500713">
    <property type="component" value="Unassembled WGS sequence"/>
</dbReference>